<evidence type="ECO:0000313" key="4">
    <source>
        <dbReference type="EMBL" id="MBD8004392.1"/>
    </source>
</evidence>
<dbReference type="Gene3D" id="1.20.140.10">
    <property type="entry name" value="Butyryl-CoA Dehydrogenase, subunit A, domain 3"/>
    <property type="match status" value="1"/>
</dbReference>
<dbReference type="EMBL" id="JACSPV010000005">
    <property type="protein sequence ID" value="MBD8004392.1"/>
    <property type="molecule type" value="Genomic_DNA"/>
</dbReference>
<dbReference type="Pfam" id="PF02771">
    <property type="entry name" value="Acyl-CoA_dh_N"/>
    <property type="match status" value="1"/>
</dbReference>
<evidence type="ECO:0000259" key="3">
    <source>
        <dbReference type="Pfam" id="PF08028"/>
    </source>
</evidence>
<dbReference type="Gene3D" id="1.10.540.10">
    <property type="entry name" value="Acyl-CoA dehydrogenase/oxidase, N-terminal domain"/>
    <property type="match status" value="1"/>
</dbReference>
<evidence type="ECO:0000313" key="5">
    <source>
        <dbReference type="Proteomes" id="UP000648182"/>
    </source>
</evidence>
<evidence type="ECO:0000256" key="1">
    <source>
        <dbReference type="ARBA" id="ARBA00023002"/>
    </source>
</evidence>
<dbReference type="Proteomes" id="UP000648182">
    <property type="component" value="Unassembled WGS sequence"/>
</dbReference>
<feature type="domain" description="Acyl-CoA dehydrogenase C-terminal" evidence="3">
    <location>
        <begin position="216"/>
        <end position="342"/>
    </location>
</feature>
<keyword evidence="1" id="KW-0560">Oxidoreductase</keyword>
<dbReference type="PANTHER" id="PTHR43884">
    <property type="entry name" value="ACYL-COA DEHYDROGENASE"/>
    <property type="match status" value="1"/>
</dbReference>
<gene>
    <name evidence="4" type="ORF">H9631_04800</name>
</gene>
<dbReference type="Gene3D" id="2.40.110.10">
    <property type="entry name" value="Butyryl-CoA Dehydrogenase, subunit A, domain 2"/>
    <property type="match status" value="1"/>
</dbReference>
<name>A0ABR8VI03_9BACI</name>
<dbReference type="InterPro" id="IPR013786">
    <property type="entry name" value="AcylCoA_DH/ox_N"/>
</dbReference>
<feature type="domain" description="Acyl-CoA dehydrogenase/oxidase N-terminal" evidence="2">
    <location>
        <begin position="7"/>
        <end position="84"/>
    </location>
</feature>
<dbReference type="InterPro" id="IPR009100">
    <property type="entry name" value="AcylCoA_DH/oxidase_NM_dom_sf"/>
</dbReference>
<accession>A0ABR8VI03</accession>
<organism evidence="4 5">
    <name type="scientific">Bacillus norwichensis</name>
    <dbReference type="NCBI Taxonomy" id="2762217"/>
    <lineage>
        <taxon>Bacteria</taxon>
        <taxon>Bacillati</taxon>
        <taxon>Bacillota</taxon>
        <taxon>Bacilli</taxon>
        <taxon>Bacillales</taxon>
        <taxon>Bacillaceae</taxon>
        <taxon>Bacillus</taxon>
    </lineage>
</organism>
<dbReference type="PIRSF" id="PIRSF016578">
    <property type="entry name" value="HsaA"/>
    <property type="match status" value="1"/>
</dbReference>
<keyword evidence="5" id="KW-1185">Reference proteome</keyword>
<dbReference type="InterPro" id="IPR046373">
    <property type="entry name" value="Acyl-CoA_Oxase/DH_mid-dom_sf"/>
</dbReference>
<sequence>MFSEAIINNIRSYAKEMDQTRNVPKELVEWMFREKLFKLFVPEELGGRFLDLPAALRIFEKMSEIEGNLGWLTAIGSGGGMFVPYIQKEQADRLFDDENAVIAGSGYPQGMAKKVQGGFLVTGEWKYCSGAEFASFFTANSIKDDGEVSSFIFMTEQVEILHDWQAFGLKSTGSHTIRVKDAFVPEERTFDLTRRQNEYDGFIHTFPFIPFSQATFTSVCLGIATHFQQEAEAIASRRFAEGSSHFEKVLMVVQEKGKELEKDRDDFYKEVDLLWADHLIGKPLTLVQEDHFSETCKQAVHHAIGRAGSIIRCLGMEAIMEDSAINKIWRDLNTAGQHAFITPYADKLA</sequence>
<dbReference type="Pfam" id="PF08028">
    <property type="entry name" value="Acyl-CoA_dh_2"/>
    <property type="match status" value="1"/>
</dbReference>
<dbReference type="PANTHER" id="PTHR43884:SF12">
    <property type="entry name" value="ISOVALERYL-COA DEHYDROGENASE, MITOCHONDRIAL-RELATED"/>
    <property type="match status" value="1"/>
</dbReference>
<dbReference type="SUPFAM" id="SSF56645">
    <property type="entry name" value="Acyl-CoA dehydrogenase NM domain-like"/>
    <property type="match status" value="1"/>
</dbReference>
<dbReference type="InterPro" id="IPR037069">
    <property type="entry name" value="AcylCoA_DH/ox_N_sf"/>
</dbReference>
<reference evidence="4 5" key="1">
    <citation type="submission" date="2020-08" db="EMBL/GenBank/DDBJ databases">
        <title>A Genomic Blueprint of the Chicken Gut Microbiome.</title>
        <authorList>
            <person name="Gilroy R."/>
            <person name="Ravi A."/>
            <person name="Getino M."/>
            <person name="Pursley I."/>
            <person name="Horton D.L."/>
            <person name="Alikhan N.-F."/>
            <person name="Baker D."/>
            <person name="Gharbi K."/>
            <person name="Hall N."/>
            <person name="Watson M."/>
            <person name="Adriaenssens E.M."/>
            <person name="Foster-Nyarko E."/>
            <person name="Jarju S."/>
            <person name="Secka A."/>
            <person name="Antonio M."/>
            <person name="Oren A."/>
            <person name="Chaudhuri R."/>
            <person name="La Ragione R.M."/>
            <person name="Hildebrand F."/>
            <person name="Pallen M.J."/>
        </authorList>
    </citation>
    <scope>NUCLEOTIDE SEQUENCE [LARGE SCALE GENOMIC DNA]</scope>
    <source>
        <strain evidence="4 5">Sa1BUA2</strain>
    </source>
</reference>
<proteinExistence type="predicted"/>
<comment type="caution">
    <text evidence="4">The sequence shown here is derived from an EMBL/GenBank/DDBJ whole genome shotgun (WGS) entry which is preliminary data.</text>
</comment>
<dbReference type="RefSeq" id="WP_191810441.1">
    <property type="nucleotide sequence ID" value="NZ_JACSPV010000005.1"/>
</dbReference>
<evidence type="ECO:0000259" key="2">
    <source>
        <dbReference type="Pfam" id="PF02771"/>
    </source>
</evidence>
<dbReference type="InterPro" id="IPR013107">
    <property type="entry name" value="Acyl-CoA_DH_C"/>
</dbReference>
<protein>
    <submittedName>
        <fullName evidence="4">Acyl-CoA dehydrogenase family protein</fullName>
    </submittedName>
</protein>